<dbReference type="GO" id="GO:0016780">
    <property type="term" value="F:phosphotransferase activity, for other substituted phosphate groups"/>
    <property type="evidence" value="ECO:0007669"/>
    <property type="project" value="InterPro"/>
</dbReference>
<evidence type="ECO:0000256" key="2">
    <source>
        <dbReference type="RuleBase" id="RU003750"/>
    </source>
</evidence>
<reference evidence="4" key="1">
    <citation type="submission" date="2023-03" db="EMBL/GenBank/DDBJ databases">
        <title>Andean soil-derived lignocellulolytic bacterial consortium as a source of novel taxa and putative plastic-active enzymes.</title>
        <authorList>
            <person name="Diaz-Garcia L."/>
            <person name="Chuvochina M."/>
            <person name="Feuerriegel G."/>
            <person name="Bunk B."/>
            <person name="Sproer C."/>
            <person name="Streit W.R."/>
            <person name="Rodriguez L.M."/>
            <person name="Overmann J."/>
            <person name="Jimenez D.J."/>
        </authorList>
    </citation>
    <scope>NUCLEOTIDE SEQUENCE</scope>
    <source>
        <strain evidence="4">MAG 26</strain>
    </source>
</reference>
<protein>
    <submittedName>
        <fullName evidence="4">CDP-alcohol phosphatidyltransferase family protein</fullName>
    </submittedName>
</protein>
<sequence>MPKPPLNTISAIIFVANETVARQRIAGVTAIGRIVRELAVAGFVRIRIVSKEMDFGEEALADFERLAPGAAVTFSAQMPEGGDTIAFASDYLVPAEEIVRFAAGNGRELSYQGEPVAWRSAGSGGTMVAADAVLLDDDAGWELLRRTVKSGDGLVSRYINRRISRPISAFMLLFPFIRPVHATAGTALLGIAMLLALLTGSHAGMIAGAILFQAASIFDGVDGEIARASFRSSATGASLDSAIDQAINISFILGLSYSLTMQGVQFAVYLGLWSVSAMALGLWLIGRKTVKNGKPLGFDLVKHKMREGNFGPIAKGVIAFFTFLTARDGFAFLIAVAVSCGQALLALSVFATVAMIWIVTVIVAIFPRPEATEEAPSVL</sequence>
<dbReference type="InterPro" id="IPR000462">
    <property type="entry name" value="CDP-OH_P_trans"/>
</dbReference>
<name>A0AAJ6BQ20_9SPHN</name>
<feature type="transmembrane region" description="Helical" evidence="3">
    <location>
        <begin position="266"/>
        <end position="285"/>
    </location>
</feature>
<dbReference type="Pfam" id="PF01066">
    <property type="entry name" value="CDP-OH_P_transf"/>
    <property type="match status" value="1"/>
</dbReference>
<keyword evidence="3" id="KW-0472">Membrane</keyword>
<dbReference type="GO" id="GO:0008654">
    <property type="term" value="P:phospholipid biosynthetic process"/>
    <property type="evidence" value="ECO:0007669"/>
    <property type="project" value="InterPro"/>
</dbReference>
<evidence type="ECO:0000256" key="3">
    <source>
        <dbReference type="SAM" id="Phobius"/>
    </source>
</evidence>
<proteinExistence type="inferred from homology"/>
<feature type="transmembrane region" description="Helical" evidence="3">
    <location>
        <begin position="313"/>
        <end position="338"/>
    </location>
</feature>
<evidence type="ECO:0000313" key="4">
    <source>
        <dbReference type="EMBL" id="WEK47786.1"/>
    </source>
</evidence>
<organism evidence="4 5">
    <name type="scientific">Candidatus Andeanibacterium colombiense</name>
    <dbReference type="NCBI Taxonomy" id="3121345"/>
    <lineage>
        <taxon>Bacteria</taxon>
        <taxon>Pseudomonadati</taxon>
        <taxon>Pseudomonadota</taxon>
        <taxon>Alphaproteobacteria</taxon>
        <taxon>Sphingomonadales</taxon>
        <taxon>Sphingomonadaceae</taxon>
        <taxon>Candidatus Andeanibacterium</taxon>
    </lineage>
</organism>
<dbReference type="InterPro" id="IPR043130">
    <property type="entry name" value="CDP-OH_PTrfase_TM_dom"/>
</dbReference>
<dbReference type="InterPro" id="IPR048254">
    <property type="entry name" value="CDP_ALCOHOL_P_TRANSF_CS"/>
</dbReference>
<dbReference type="EMBL" id="CP119316">
    <property type="protein sequence ID" value="WEK47786.1"/>
    <property type="molecule type" value="Genomic_DNA"/>
</dbReference>
<feature type="transmembrane region" description="Helical" evidence="3">
    <location>
        <begin position="344"/>
        <end position="366"/>
    </location>
</feature>
<keyword evidence="3" id="KW-1133">Transmembrane helix</keyword>
<evidence type="ECO:0000313" key="5">
    <source>
        <dbReference type="Proteomes" id="UP001218362"/>
    </source>
</evidence>
<evidence type="ECO:0000256" key="1">
    <source>
        <dbReference type="ARBA" id="ARBA00022679"/>
    </source>
</evidence>
<dbReference type="AlphaFoldDB" id="A0AAJ6BQ20"/>
<keyword evidence="3" id="KW-0812">Transmembrane</keyword>
<comment type="similarity">
    <text evidence="2">Belongs to the CDP-alcohol phosphatidyltransferase class-I family.</text>
</comment>
<gene>
    <name evidence="4" type="ORF">P0Y56_05685</name>
</gene>
<keyword evidence="1 2" id="KW-0808">Transferase</keyword>
<dbReference type="Proteomes" id="UP001218362">
    <property type="component" value="Chromosome"/>
</dbReference>
<dbReference type="KEGG" id="acob:P0Y56_05685"/>
<dbReference type="PROSITE" id="PS00379">
    <property type="entry name" value="CDP_ALCOHOL_P_TRANSF"/>
    <property type="match status" value="1"/>
</dbReference>
<dbReference type="Gene3D" id="1.20.120.1760">
    <property type="match status" value="1"/>
</dbReference>
<feature type="transmembrane region" description="Helical" evidence="3">
    <location>
        <begin position="167"/>
        <end position="197"/>
    </location>
</feature>
<dbReference type="GO" id="GO:0016020">
    <property type="term" value="C:membrane"/>
    <property type="evidence" value="ECO:0007669"/>
    <property type="project" value="InterPro"/>
</dbReference>
<accession>A0AAJ6BQ20</accession>